<evidence type="ECO:0000256" key="8">
    <source>
        <dbReference type="ARBA" id="ARBA00022989"/>
    </source>
</evidence>
<feature type="transmembrane region" description="Helical" evidence="17">
    <location>
        <begin position="184"/>
        <end position="204"/>
    </location>
</feature>
<evidence type="ECO:0000256" key="15">
    <source>
        <dbReference type="ARBA" id="ARBA00033342"/>
    </source>
</evidence>
<evidence type="ECO:0000256" key="10">
    <source>
        <dbReference type="ARBA" id="ARBA00023186"/>
    </source>
</evidence>
<evidence type="ECO:0000256" key="17">
    <source>
        <dbReference type="SAM" id="Phobius"/>
    </source>
</evidence>
<evidence type="ECO:0000259" key="18">
    <source>
        <dbReference type="Pfam" id="PF02096"/>
    </source>
</evidence>
<evidence type="ECO:0000256" key="12">
    <source>
        <dbReference type="ARBA" id="ARBA00026028"/>
    </source>
</evidence>
<dbReference type="AlphaFoldDB" id="A0AAE3KG16"/>
<dbReference type="CDD" id="cd20070">
    <property type="entry name" value="5TM_YidC_Alb3"/>
    <property type="match status" value="1"/>
</dbReference>
<evidence type="ECO:0000256" key="1">
    <source>
        <dbReference type="ARBA" id="ARBA00004651"/>
    </source>
</evidence>
<feature type="domain" description="Membrane insertase YidC/Oxa/ALB C-terminal" evidence="18">
    <location>
        <begin position="34"/>
        <end position="238"/>
    </location>
</feature>
<evidence type="ECO:0000256" key="13">
    <source>
        <dbReference type="ARBA" id="ARBA00031538"/>
    </source>
</evidence>
<gene>
    <name evidence="19" type="ORF">LX83_001853</name>
</gene>
<dbReference type="EMBL" id="JAMTCK010000004">
    <property type="protein sequence ID" value="MCP2165004.1"/>
    <property type="molecule type" value="Genomic_DNA"/>
</dbReference>
<evidence type="ECO:0000256" key="16">
    <source>
        <dbReference type="RuleBase" id="RU003945"/>
    </source>
</evidence>
<evidence type="ECO:0000256" key="5">
    <source>
        <dbReference type="ARBA" id="ARBA00022475"/>
    </source>
</evidence>
<comment type="function">
    <text evidence="11">Required for the insertion and/or proper folding and/or complex formation of integral membrane proteins into the membrane. Involved in integration of membrane proteins that insert both dependently and independently of the Sec translocase complex, as well as at least some lipoproteins. Aids folding of multispanning membrane proteins.</text>
</comment>
<proteinExistence type="inferred from homology"/>
<keyword evidence="9 17" id="KW-0472">Membrane</keyword>
<evidence type="ECO:0000256" key="4">
    <source>
        <dbReference type="ARBA" id="ARBA00022448"/>
    </source>
</evidence>
<dbReference type="GO" id="GO:0051205">
    <property type="term" value="P:protein insertion into membrane"/>
    <property type="evidence" value="ECO:0007669"/>
    <property type="project" value="TreeGrafter"/>
</dbReference>
<comment type="subunit">
    <text evidence="12">Interacts with the Sec translocase complex via SecD. Specifically interacts with transmembrane segments of nascent integral membrane proteins during membrane integration.</text>
</comment>
<dbReference type="NCBIfam" id="TIGR03592">
    <property type="entry name" value="yidC_oxa1_cterm"/>
    <property type="match status" value="1"/>
</dbReference>
<feature type="transmembrane region" description="Helical" evidence="17">
    <location>
        <begin position="97"/>
        <end position="118"/>
    </location>
</feature>
<feature type="transmembrane region" description="Helical" evidence="17">
    <location>
        <begin position="30"/>
        <end position="51"/>
    </location>
</feature>
<feature type="transmembrane region" description="Helical" evidence="17">
    <location>
        <begin position="154"/>
        <end position="175"/>
    </location>
</feature>
<dbReference type="PANTHER" id="PTHR12428">
    <property type="entry name" value="OXA1"/>
    <property type="match status" value="1"/>
</dbReference>
<dbReference type="GO" id="GO:0015031">
    <property type="term" value="P:protein transport"/>
    <property type="evidence" value="ECO:0007669"/>
    <property type="project" value="UniProtKB-KW"/>
</dbReference>
<evidence type="ECO:0000256" key="9">
    <source>
        <dbReference type="ARBA" id="ARBA00023136"/>
    </source>
</evidence>
<dbReference type="GO" id="GO:0005886">
    <property type="term" value="C:plasma membrane"/>
    <property type="evidence" value="ECO:0007669"/>
    <property type="project" value="UniProtKB-SubCell"/>
</dbReference>
<evidence type="ECO:0000256" key="14">
    <source>
        <dbReference type="ARBA" id="ARBA00033245"/>
    </source>
</evidence>
<keyword evidence="7" id="KW-0653">Protein transport</keyword>
<sequence length="252" mass="26674">MFGFLDVPVSGAYHLVSWLASITRPLAGEFATTLAIVLFTAGVRLLLLPLSRAAVRGERARASLAPQLRELRERHRDDPQRLQQEVLALHQRSGTSLFAGCLPMLAQLPFFTVLYRLFSSSSIGAAPNGLLDHALFGAPLGAHWLDVLGAPSGFWPAGGAVFLGLFALLAVVAWCSSRWQARQALLAGTPAGPGVPAGWLVRVLPFGTLLGAAVLPLAAGVYLLTSTTWAVIERAVLRRGPVGAPAGQDSRS</sequence>
<dbReference type="InterPro" id="IPR001708">
    <property type="entry name" value="YidC/ALB3/OXA1/COX18"/>
</dbReference>
<evidence type="ECO:0000313" key="19">
    <source>
        <dbReference type="EMBL" id="MCP2165004.1"/>
    </source>
</evidence>
<reference evidence="19" key="1">
    <citation type="submission" date="2022-06" db="EMBL/GenBank/DDBJ databases">
        <title>Genomic Encyclopedia of Archaeal and Bacterial Type Strains, Phase II (KMG-II): from individual species to whole genera.</title>
        <authorList>
            <person name="Goeker M."/>
        </authorList>
    </citation>
    <scope>NUCLEOTIDE SEQUENCE</scope>
    <source>
        <strain evidence="19">DSM 43935</strain>
    </source>
</reference>
<keyword evidence="4" id="KW-0813">Transport</keyword>
<keyword evidence="8 17" id="KW-1133">Transmembrane helix</keyword>
<organism evidence="19 20">
    <name type="scientific">Goodfellowiella coeruleoviolacea</name>
    <dbReference type="NCBI Taxonomy" id="334858"/>
    <lineage>
        <taxon>Bacteria</taxon>
        <taxon>Bacillati</taxon>
        <taxon>Actinomycetota</taxon>
        <taxon>Actinomycetes</taxon>
        <taxon>Pseudonocardiales</taxon>
        <taxon>Pseudonocardiaceae</taxon>
        <taxon>Goodfellowiella</taxon>
    </lineage>
</organism>
<keyword evidence="20" id="KW-1185">Reference proteome</keyword>
<evidence type="ECO:0000256" key="11">
    <source>
        <dbReference type="ARBA" id="ARBA00025034"/>
    </source>
</evidence>
<dbReference type="Proteomes" id="UP001206128">
    <property type="component" value="Unassembled WGS sequence"/>
</dbReference>
<feature type="transmembrane region" description="Helical" evidence="17">
    <location>
        <begin position="210"/>
        <end position="232"/>
    </location>
</feature>
<dbReference type="PANTHER" id="PTHR12428:SF65">
    <property type="entry name" value="CYTOCHROME C OXIDASE ASSEMBLY PROTEIN COX18, MITOCHONDRIAL"/>
    <property type="match status" value="1"/>
</dbReference>
<keyword evidence="5" id="KW-1003">Cell membrane</keyword>
<dbReference type="RefSeq" id="WP_253769406.1">
    <property type="nucleotide sequence ID" value="NZ_JAMTCK010000004.1"/>
</dbReference>
<comment type="similarity">
    <text evidence="2">Belongs to the OXA1/ALB3/YidC family. Type 1 subfamily.</text>
</comment>
<dbReference type="InterPro" id="IPR028055">
    <property type="entry name" value="YidC/Oxa/ALB_C"/>
</dbReference>
<dbReference type="Pfam" id="PF02096">
    <property type="entry name" value="60KD_IMP"/>
    <property type="match status" value="1"/>
</dbReference>
<evidence type="ECO:0000313" key="20">
    <source>
        <dbReference type="Proteomes" id="UP001206128"/>
    </source>
</evidence>
<evidence type="ECO:0000256" key="3">
    <source>
        <dbReference type="ARBA" id="ARBA00015325"/>
    </source>
</evidence>
<keyword evidence="6 16" id="KW-0812">Transmembrane</keyword>
<dbReference type="GO" id="GO:0032977">
    <property type="term" value="F:membrane insertase activity"/>
    <property type="evidence" value="ECO:0007669"/>
    <property type="project" value="InterPro"/>
</dbReference>
<evidence type="ECO:0000256" key="2">
    <source>
        <dbReference type="ARBA" id="ARBA00010527"/>
    </source>
</evidence>
<evidence type="ECO:0000256" key="7">
    <source>
        <dbReference type="ARBA" id="ARBA00022927"/>
    </source>
</evidence>
<evidence type="ECO:0000256" key="6">
    <source>
        <dbReference type="ARBA" id="ARBA00022692"/>
    </source>
</evidence>
<protein>
    <recommendedName>
        <fullName evidence="3">Membrane protein insertase YidC</fullName>
    </recommendedName>
    <alternativeName>
        <fullName evidence="15">Foldase YidC</fullName>
    </alternativeName>
    <alternativeName>
        <fullName evidence="14">Membrane integrase YidC</fullName>
    </alternativeName>
    <alternativeName>
        <fullName evidence="13">Membrane protein YidC</fullName>
    </alternativeName>
</protein>
<comment type="subcellular location">
    <subcellularLocation>
        <location evidence="1">Cell membrane</location>
        <topology evidence="1">Multi-pass membrane protein</topology>
    </subcellularLocation>
    <subcellularLocation>
        <location evidence="16">Membrane</location>
        <topology evidence="16">Multi-pass membrane protein</topology>
    </subcellularLocation>
</comment>
<comment type="caution">
    <text evidence="19">The sequence shown here is derived from an EMBL/GenBank/DDBJ whole genome shotgun (WGS) entry which is preliminary data.</text>
</comment>
<keyword evidence="10" id="KW-0143">Chaperone</keyword>
<accession>A0AAE3KG16</accession>
<dbReference type="InterPro" id="IPR047196">
    <property type="entry name" value="YidC_ALB_C"/>
</dbReference>
<name>A0AAE3KG16_9PSEU</name>